<dbReference type="Pfam" id="PF14281">
    <property type="entry name" value="PDDEXK_4"/>
    <property type="match status" value="1"/>
</dbReference>
<protein>
    <submittedName>
        <fullName evidence="1">PD-(D/E)XK nuclease superfamily</fullName>
    </submittedName>
</protein>
<dbReference type="EMBL" id="RYUN01000002">
    <property type="protein sequence ID" value="RYQ23700.1"/>
    <property type="molecule type" value="Genomic_DNA"/>
</dbReference>
<accession>A0A4Q5AB40</accession>
<proteinExistence type="predicted"/>
<gene>
    <name evidence="1" type="ORF">PG2054B_0087</name>
</gene>
<sequence length="409" mass="46507">MEYGTSMHTAHLPWHAALLRFKDSTVDQPAPERMNVFSISGFPNREIVSSNILAYFLDPANPHGLKDLLLQSLWELLKERGTDKRRFPDDVDLSNCSVATEYPAHGEGAGKGTKRIDILVKIDDRVAVIIENKVDAGLYNPLHIYRHQLESEGFTEPLTVVLHRSNDMAITAADDVNPGVSLFDLSYDDFFDRILTGLGEVSLNADLRSVDILHQFIDNYSPRRIGRRMNESNTQIDNFLEQVKGVEGELFQAMEDYRTFTKLSREKMHNLYLSLAEDKSITVGGETFTLFDTYDWRPQSIPTARGLRYNLPGIDDWTINIEFMLVSLQETIERGGGAGTMWCKAFWAPKEGEWNLEKDALTSPFYQQLDKSIGSDDEVIRNAMREKREKILAQALECIRATFTSNENV</sequence>
<organism evidence="1 2">
    <name type="scientific">Bifidobacterium pseudolongum subsp. pseudolongum</name>
    <dbReference type="NCBI Taxonomy" id="31954"/>
    <lineage>
        <taxon>Bacteria</taxon>
        <taxon>Bacillati</taxon>
        <taxon>Actinomycetota</taxon>
        <taxon>Actinomycetes</taxon>
        <taxon>Bifidobacteriales</taxon>
        <taxon>Bifidobacteriaceae</taxon>
        <taxon>Bifidobacterium</taxon>
    </lineage>
</organism>
<comment type="caution">
    <text evidence="1">The sequence shown here is derived from an EMBL/GenBank/DDBJ whole genome shotgun (WGS) entry which is preliminary data.</text>
</comment>
<dbReference type="Proteomes" id="UP000294221">
    <property type="component" value="Unassembled WGS sequence"/>
</dbReference>
<dbReference type="RefSeq" id="WP_165363104.1">
    <property type="nucleotide sequence ID" value="NZ_RYUN01000002.1"/>
</dbReference>
<name>A0A4Q5AB40_9BIFI</name>
<dbReference type="InterPro" id="IPR029470">
    <property type="entry name" value="PDDEXK_4"/>
</dbReference>
<dbReference type="AlphaFoldDB" id="A0A4Q5AB40"/>
<evidence type="ECO:0000313" key="1">
    <source>
        <dbReference type="EMBL" id="RYQ23700.1"/>
    </source>
</evidence>
<reference evidence="1 2" key="1">
    <citation type="submission" date="2018-12" db="EMBL/GenBank/DDBJ databases">
        <title>Unveiling genomic diversity among members of the Bifidobacterium pseudolongum species, a widely distributed gut commensal of the animal kingdom.</title>
        <authorList>
            <person name="Lugli G.A."/>
            <person name="Duranti S."/>
            <person name="Albert K."/>
            <person name="Mancabelli L."/>
            <person name="Napoli S."/>
            <person name="Viappiani A."/>
            <person name="Anzalone R."/>
            <person name="Longhi G."/>
            <person name="Milani C."/>
            <person name="Turroni F."/>
            <person name="Alessandri G."/>
            <person name="Sela D.A."/>
            <person name="Van Sinderen D."/>
            <person name="Ventura M."/>
        </authorList>
    </citation>
    <scope>NUCLEOTIDE SEQUENCE [LARGE SCALE GENOMIC DNA]</scope>
    <source>
        <strain evidence="1 2">2054B</strain>
    </source>
</reference>
<evidence type="ECO:0000313" key="2">
    <source>
        <dbReference type="Proteomes" id="UP000294221"/>
    </source>
</evidence>